<evidence type="ECO:0000256" key="3">
    <source>
        <dbReference type="ARBA" id="ARBA00022525"/>
    </source>
</evidence>
<gene>
    <name evidence="9" type="primary">Dand5</name>
</gene>
<dbReference type="GO" id="GO:0038101">
    <property type="term" value="P:sequestering of nodal from receptor via nodal binding"/>
    <property type="evidence" value="ECO:0007669"/>
    <property type="project" value="Ensembl"/>
</dbReference>
<accession>A0A1S3GNT0</accession>
<keyword evidence="8" id="KW-1185">Reference proteome</keyword>
<dbReference type="Proteomes" id="UP000081671">
    <property type="component" value="Unplaced"/>
</dbReference>
<dbReference type="Pfam" id="PF03045">
    <property type="entry name" value="DAN"/>
    <property type="match status" value="1"/>
</dbReference>
<dbReference type="GO" id="GO:0003140">
    <property type="term" value="P:determination of left/right asymmetry in lateral mesoderm"/>
    <property type="evidence" value="ECO:0007669"/>
    <property type="project" value="Ensembl"/>
</dbReference>
<feature type="domain" description="CTCK" evidence="7">
    <location>
        <begin position="99"/>
        <end position="185"/>
    </location>
</feature>
<dbReference type="STRING" id="10020.ENSDORP00000006617"/>
<proteinExistence type="inferred from homology"/>
<dbReference type="PANTHER" id="PTHR15273">
    <property type="entry name" value="DAN DOMAIN FAMILY MEMBER 5"/>
    <property type="match status" value="1"/>
</dbReference>
<dbReference type="GO" id="GO:0003283">
    <property type="term" value="P:atrial septum development"/>
    <property type="evidence" value="ECO:0007669"/>
    <property type="project" value="Ensembl"/>
</dbReference>
<dbReference type="InParanoid" id="A0A1S3GNT0"/>
<sequence>MLCDRLIPLLGLLSGVWLPTSSGRPGFWNPRQSWVATNQTRPWVNLLQPWSSFGTWMAFLGLQKTRQLRMSQLQQGQEVAPAVSLPLDPREVTRETCKAVSFIQILSRPGCTPARIRNRLCFGRCSSLYVPGSGATPRGLSNSCEPARRRRVPVVLWCRAGSPAWRRRVKVSTELVRDCQCVPKL</sequence>
<evidence type="ECO:0000256" key="2">
    <source>
        <dbReference type="ARBA" id="ARBA00007872"/>
    </source>
</evidence>
<dbReference type="InterPro" id="IPR006207">
    <property type="entry name" value="Cys_knot_C"/>
</dbReference>
<dbReference type="OrthoDB" id="10061784at2759"/>
<dbReference type="GO" id="GO:0016015">
    <property type="term" value="F:morphogen activity"/>
    <property type="evidence" value="ECO:0007669"/>
    <property type="project" value="Ensembl"/>
</dbReference>
<dbReference type="GO" id="GO:0030514">
    <property type="term" value="P:negative regulation of BMP signaling pathway"/>
    <property type="evidence" value="ECO:0007669"/>
    <property type="project" value="Ensembl"/>
</dbReference>
<dbReference type="PANTHER" id="PTHR15273:SF5">
    <property type="entry name" value="DAN DOMAIN FAMILY MEMBER 5"/>
    <property type="match status" value="1"/>
</dbReference>
<dbReference type="CTD" id="199699"/>
<dbReference type="RefSeq" id="XP_012889637.1">
    <property type="nucleotide sequence ID" value="XM_013034183.1"/>
</dbReference>
<dbReference type="GO" id="GO:0005576">
    <property type="term" value="C:extracellular region"/>
    <property type="evidence" value="ECO:0007669"/>
    <property type="project" value="UniProtKB-SubCell"/>
</dbReference>
<evidence type="ECO:0000256" key="5">
    <source>
        <dbReference type="ARBA" id="ARBA00023157"/>
    </source>
</evidence>
<dbReference type="FunCoup" id="A0A1S3GNT0">
    <property type="interactions" value="481"/>
</dbReference>
<dbReference type="GO" id="GO:0003281">
    <property type="term" value="P:ventricular septum development"/>
    <property type="evidence" value="ECO:0007669"/>
    <property type="project" value="Ensembl"/>
</dbReference>
<reference evidence="9" key="1">
    <citation type="submission" date="2025-08" db="UniProtKB">
        <authorList>
            <consortium name="RefSeq"/>
        </authorList>
    </citation>
    <scope>IDENTIFICATION</scope>
    <source>
        <tissue evidence="9">Kidney</tissue>
    </source>
</reference>
<organism evidence="8 9">
    <name type="scientific">Dipodomys ordii</name>
    <name type="common">Ord's kangaroo rat</name>
    <dbReference type="NCBI Taxonomy" id="10020"/>
    <lineage>
        <taxon>Eukaryota</taxon>
        <taxon>Metazoa</taxon>
        <taxon>Chordata</taxon>
        <taxon>Craniata</taxon>
        <taxon>Vertebrata</taxon>
        <taxon>Euteleostomi</taxon>
        <taxon>Mammalia</taxon>
        <taxon>Eutheria</taxon>
        <taxon>Euarchontoglires</taxon>
        <taxon>Glires</taxon>
        <taxon>Rodentia</taxon>
        <taxon>Castorimorpha</taxon>
        <taxon>Heteromyidae</taxon>
        <taxon>Dipodomyinae</taxon>
        <taxon>Dipodomys</taxon>
    </lineage>
</organism>
<dbReference type="InterPro" id="IPR016860">
    <property type="entry name" value="Cerberus"/>
</dbReference>
<evidence type="ECO:0000256" key="4">
    <source>
        <dbReference type="ARBA" id="ARBA00022729"/>
    </source>
</evidence>
<dbReference type="SMART" id="SM00041">
    <property type="entry name" value="CT"/>
    <property type="match status" value="1"/>
</dbReference>
<keyword evidence="5" id="KW-1015">Disulfide bond</keyword>
<dbReference type="GO" id="GO:0061371">
    <property type="term" value="P:determination of heart left/right asymmetry"/>
    <property type="evidence" value="ECO:0007669"/>
    <property type="project" value="Ensembl"/>
</dbReference>
<comment type="subcellular location">
    <subcellularLocation>
        <location evidence="1 6">Secreted</location>
    </subcellularLocation>
</comment>
<dbReference type="AlphaFoldDB" id="A0A1S3GNT0"/>
<feature type="signal peptide" evidence="6">
    <location>
        <begin position="1"/>
        <end position="23"/>
    </location>
</feature>
<dbReference type="GO" id="GO:0030512">
    <property type="term" value="P:negative regulation of transforming growth factor beta receptor signaling pathway"/>
    <property type="evidence" value="ECO:0007669"/>
    <property type="project" value="Ensembl"/>
</dbReference>
<evidence type="ECO:0000259" key="7">
    <source>
        <dbReference type="SMART" id="SM00041"/>
    </source>
</evidence>
<keyword evidence="3 6" id="KW-0964">Secreted</keyword>
<dbReference type="Gene3D" id="2.10.90.10">
    <property type="entry name" value="Cystine-knot cytokines"/>
    <property type="match status" value="1"/>
</dbReference>
<dbReference type="GeneID" id="105999224"/>
<name>A0A1S3GNT0_DIPOR</name>
<dbReference type="InterPro" id="IPR004133">
    <property type="entry name" value="DAN_dom"/>
</dbReference>
<evidence type="ECO:0000313" key="9">
    <source>
        <dbReference type="RefSeq" id="XP_012889637.1"/>
    </source>
</evidence>
<evidence type="ECO:0000256" key="6">
    <source>
        <dbReference type="PIRNR" id="PIRNR027807"/>
    </source>
</evidence>
<feature type="chain" id="PRO_5024528091" evidence="6">
    <location>
        <begin position="24"/>
        <end position="185"/>
    </location>
</feature>
<dbReference type="KEGG" id="dord:105999224"/>
<dbReference type="OMA" id="PVVLWCR"/>
<evidence type="ECO:0000256" key="1">
    <source>
        <dbReference type="ARBA" id="ARBA00004613"/>
    </source>
</evidence>
<dbReference type="InterPro" id="IPR029034">
    <property type="entry name" value="Cystine-knot_cytokine"/>
</dbReference>
<protein>
    <submittedName>
        <fullName evidence="9">DAN domain family member 5</fullName>
    </submittedName>
</protein>
<evidence type="ECO:0000313" key="8">
    <source>
        <dbReference type="Proteomes" id="UP000081671"/>
    </source>
</evidence>
<comment type="similarity">
    <text evidence="2 6">Belongs to the DAN family.</text>
</comment>
<keyword evidence="4 6" id="KW-0732">Signal</keyword>